<sequence>MALPRRILPLIALGMGLVLLAACSGKVKRVSPPAASIQQLSVERDGSWTVELRLHNYSSMSMRFEQVSLAVTVDEHPAGTLEASPAISIGPSAADTVRATLRPQPMARLAVADALAGRRELSYKLEGEVAATPEEAKRRSFTLDANGTLSPAPGLEGVLR</sequence>
<evidence type="ECO:0008006" key="4">
    <source>
        <dbReference type="Google" id="ProtNLM"/>
    </source>
</evidence>
<dbReference type="Proteomes" id="UP000008632">
    <property type="component" value="Chromosome"/>
</dbReference>
<dbReference type="SUPFAM" id="SSF117070">
    <property type="entry name" value="LEA14-like"/>
    <property type="match status" value="1"/>
</dbReference>
<dbReference type="KEGG" id="psu:Psesu_1185"/>
<reference evidence="2 3" key="1">
    <citation type="submission" date="2011-01" db="EMBL/GenBank/DDBJ databases">
        <title>Complete sequence of Pseudoxanthomonas suwonensis 11-1.</title>
        <authorList>
            <consortium name="US DOE Joint Genome Institute"/>
            <person name="Lucas S."/>
            <person name="Copeland A."/>
            <person name="Lapidus A."/>
            <person name="Cheng J.-F."/>
            <person name="Goodwin L."/>
            <person name="Pitluck S."/>
            <person name="Teshima H."/>
            <person name="Detter J.C."/>
            <person name="Han C."/>
            <person name="Tapia R."/>
            <person name="Land M."/>
            <person name="Hauser L."/>
            <person name="Kyrpides N."/>
            <person name="Ivanova N."/>
            <person name="Ovchinnikova G."/>
            <person name="Siebers A.K."/>
            <person name="Allgaier M."/>
            <person name="Thelen M.P."/>
            <person name="Hugenholtz P."/>
            <person name="Gladden J."/>
            <person name="Woyke T."/>
        </authorList>
    </citation>
    <scope>NUCLEOTIDE SEQUENCE [LARGE SCALE GENOMIC DNA]</scope>
    <source>
        <strain evidence="3">11-1</strain>
    </source>
</reference>
<organism evidence="2 3">
    <name type="scientific">Pseudoxanthomonas suwonensis (strain 11-1)</name>
    <dbReference type="NCBI Taxonomy" id="743721"/>
    <lineage>
        <taxon>Bacteria</taxon>
        <taxon>Pseudomonadati</taxon>
        <taxon>Pseudomonadota</taxon>
        <taxon>Gammaproteobacteria</taxon>
        <taxon>Lysobacterales</taxon>
        <taxon>Lysobacteraceae</taxon>
        <taxon>Pseudoxanthomonas</taxon>
    </lineage>
</organism>
<evidence type="ECO:0000313" key="2">
    <source>
        <dbReference type="EMBL" id="ADV27033.1"/>
    </source>
</evidence>
<dbReference type="Gene3D" id="2.60.40.1820">
    <property type="match status" value="1"/>
</dbReference>
<dbReference type="HOGENOM" id="CLU_139662_0_0_6"/>
<dbReference type="STRING" id="743721.Psesu_1185"/>
<accession>E6WS84</accession>
<dbReference type="EMBL" id="CP002446">
    <property type="protein sequence ID" value="ADV27033.1"/>
    <property type="molecule type" value="Genomic_DNA"/>
</dbReference>
<feature type="region of interest" description="Disordered" evidence="1">
    <location>
        <begin position="141"/>
        <end position="160"/>
    </location>
</feature>
<dbReference type="RefSeq" id="WP_013534862.1">
    <property type="nucleotide sequence ID" value="NC_014924.1"/>
</dbReference>
<evidence type="ECO:0000313" key="3">
    <source>
        <dbReference type="Proteomes" id="UP000008632"/>
    </source>
</evidence>
<protein>
    <recommendedName>
        <fullName evidence="4">Late embryogenesis abundant protein LEA-2 subgroup domain-containing protein</fullName>
    </recommendedName>
</protein>
<evidence type="ECO:0000256" key="1">
    <source>
        <dbReference type="SAM" id="MobiDB-lite"/>
    </source>
</evidence>
<dbReference type="PROSITE" id="PS51257">
    <property type="entry name" value="PROKAR_LIPOPROTEIN"/>
    <property type="match status" value="1"/>
</dbReference>
<dbReference type="eggNOG" id="ENOG5030R85">
    <property type="taxonomic scope" value="Bacteria"/>
</dbReference>
<proteinExistence type="predicted"/>
<keyword evidence="3" id="KW-1185">Reference proteome</keyword>
<gene>
    <name evidence="2" type="ordered locus">Psesu_1185</name>
</gene>
<dbReference type="AlphaFoldDB" id="E6WS84"/>
<name>E6WS84_PSEUU</name>